<organism evidence="13 14">
    <name type="scientific">Streptomyces cinnamoneus</name>
    <name type="common">Streptoverticillium cinnamoneum</name>
    <dbReference type="NCBI Taxonomy" id="53446"/>
    <lineage>
        <taxon>Bacteria</taxon>
        <taxon>Bacillati</taxon>
        <taxon>Actinomycetota</taxon>
        <taxon>Actinomycetes</taxon>
        <taxon>Kitasatosporales</taxon>
        <taxon>Streptomycetaceae</taxon>
        <taxon>Streptomyces</taxon>
        <taxon>Streptomyces cinnamoneus group</taxon>
    </lineage>
</organism>
<keyword evidence="9" id="KW-0238">DNA-binding</keyword>
<dbReference type="InterPro" id="IPR003482">
    <property type="entry name" value="Whib"/>
</dbReference>
<evidence type="ECO:0000256" key="4">
    <source>
        <dbReference type="ARBA" id="ARBA00022485"/>
    </source>
</evidence>
<dbReference type="EMBL" id="BMVB01000001">
    <property type="protein sequence ID" value="GHC33091.1"/>
    <property type="molecule type" value="Genomic_DNA"/>
</dbReference>
<dbReference type="GO" id="GO:0003677">
    <property type="term" value="F:DNA binding"/>
    <property type="evidence" value="ECO:0007669"/>
    <property type="project" value="UniProtKB-KW"/>
</dbReference>
<comment type="subcellular location">
    <subcellularLocation>
        <location evidence="2">Cytoplasm</location>
    </subcellularLocation>
</comment>
<dbReference type="GO" id="GO:0046872">
    <property type="term" value="F:metal ion binding"/>
    <property type="evidence" value="ECO:0007669"/>
    <property type="project" value="UniProtKB-KW"/>
</dbReference>
<evidence type="ECO:0000256" key="3">
    <source>
        <dbReference type="ARBA" id="ARBA00006597"/>
    </source>
</evidence>
<accession>A0A918TA38</accession>
<keyword evidence="4" id="KW-0004">4Fe-4S</keyword>
<feature type="domain" description="4Fe-4S Wbl-type" evidence="12">
    <location>
        <begin position="37"/>
        <end position="102"/>
    </location>
</feature>
<evidence type="ECO:0000256" key="1">
    <source>
        <dbReference type="ARBA" id="ARBA00001966"/>
    </source>
</evidence>
<keyword evidence="6" id="KW-0408">Iron</keyword>
<dbReference type="AlphaFoldDB" id="A0A918TA38"/>
<dbReference type="Pfam" id="PF02467">
    <property type="entry name" value="Whib"/>
    <property type="match status" value="1"/>
</dbReference>
<keyword evidence="8" id="KW-0805">Transcription regulation</keyword>
<keyword evidence="11" id="KW-0804">Transcription</keyword>
<dbReference type="GO" id="GO:0051539">
    <property type="term" value="F:4 iron, 4 sulfur cluster binding"/>
    <property type="evidence" value="ECO:0007669"/>
    <property type="project" value="UniProtKB-KW"/>
</dbReference>
<keyword evidence="10" id="KW-1015">Disulfide bond</keyword>
<gene>
    <name evidence="13" type="ORF">GCM10010507_01820</name>
</gene>
<reference evidence="13" key="1">
    <citation type="journal article" date="2014" name="Int. J. Syst. Evol. Microbiol.">
        <title>Complete genome sequence of Corynebacterium casei LMG S-19264T (=DSM 44701T), isolated from a smear-ripened cheese.</title>
        <authorList>
            <consortium name="US DOE Joint Genome Institute (JGI-PGF)"/>
            <person name="Walter F."/>
            <person name="Albersmeier A."/>
            <person name="Kalinowski J."/>
            <person name="Ruckert C."/>
        </authorList>
    </citation>
    <scope>NUCLEOTIDE SEQUENCE</scope>
    <source>
        <strain evidence="13">JCM 4633</strain>
    </source>
</reference>
<comment type="cofactor">
    <cofactor evidence="1">
        <name>[4Fe-4S] cluster</name>
        <dbReference type="ChEBI" id="CHEBI:49883"/>
    </cofactor>
</comment>
<reference evidence="13" key="2">
    <citation type="submission" date="2020-09" db="EMBL/GenBank/DDBJ databases">
        <authorList>
            <person name="Sun Q."/>
            <person name="Ohkuma M."/>
        </authorList>
    </citation>
    <scope>NUCLEOTIDE SEQUENCE</scope>
    <source>
        <strain evidence="13">JCM 4633</strain>
    </source>
</reference>
<dbReference type="GO" id="GO:0005737">
    <property type="term" value="C:cytoplasm"/>
    <property type="evidence" value="ECO:0007669"/>
    <property type="project" value="UniProtKB-SubCell"/>
</dbReference>
<comment type="similarity">
    <text evidence="3">Belongs to the WhiB family.</text>
</comment>
<keyword evidence="7" id="KW-0411">Iron-sulfur</keyword>
<dbReference type="GO" id="GO:0047134">
    <property type="term" value="F:protein-disulfide reductase [NAD(P)H] activity"/>
    <property type="evidence" value="ECO:0007669"/>
    <property type="project" value="TreeGrafter"/>
</dbReference>
<evidence type="ECO:0000256" key="9">
    <source>
        <dbReference type="ARBA" id="ARBA00023125"/>
    </source>
</evidence>
<dbReference type="PROSITE" id="PS51674">
    <property type="entry name" value="4FE4S_WBL"/>
    <property type="match status" value="1"/>
</dbReference>
<evidence type="ECO:0000256" key="10">
    <source>
        <dbReference type="ARBA" id="ARBA00023157"/>
    </source>
</evidence>
<evidence type="ECO:0000313" key="14">
    <source>
        <dbReference type="Proteomes" id="UP000646244"/>
    </source>
</evidence>
<dbReference type="PANTHER" id="PTHR38839">
    <property type="entry name" value="TRANSCRIPTIONAL REGULATOR WHID-RELATED"/>
    <property type="match status" value="1"/>
</dbReference>
<sequence length="159" mass="17208">MSRRITGARKAVDGCRRPPNGELGVDLAPDPGLRGALCKVIEPEIFYPEPGEDATADMARELCGRCPVRSACLEAALAAEGSAVAGKRFGIRGGEGPKERYLIYRRRRRAALGDEVTRTCGKTAGYYRHRRDGEDPCPACLDAYRQRRTSGRAGKAVAA</sequence>
<dbReference type="InterPro" id="IPR034768">
    <property type="entry name" value="4FE4S_WBL"/>
</dbReference>
<dbReference type="GO" id="GO:0045454">
    <property type="term" value="P:cell redox homeostasis"/>
    <property type="evidence" value="ECO:0007669"/>
    <property type="project" value="TreeGrafter"/>
</dbReference>
<protein>
    <recommendedName>
        <fullName evidence="12">4Fe-4S Wbl-type domain-containing protein</fullName>
    </recommendedName>
</protein>
<evidence type="ECO:0000256" key="11">
    <source>
        <dbReference type="ARBA" id="ARBA00023163"/>
    </source>
</evidence>
<comment type="caution">
    <text evidence="13">The sequence shown here is derived from an EMBL/GenBank/DDBJ whole genome shotgun (WGS) entry which is preliminary data.</text>
</comment>
<evidence type="ECO:0000256" key="7">
    <source>
        <dbReference type="ARBA" id="ARBA00023014"/>
    </source>
</evidence>
<evidence type="ECO:0000313" key="13">
    <source>
        <dbReference type="EMBL" id="GHC33091.1"/>
    </source>
</evidence>
<proteinExistence type="inferred from homology"/>
<evidence type="ECO:0000256" key="2">
    <source>
        <dbReference type="ARBA" id="ARBA00004496"/>
    </source>
</evidence>
<dbReference type="RefSeq" id="WP_190107631.1">
    <property type="nucleotide sequence ID" value="NZ_BMVB01000001.1"/>
</dbReference>
<evidence type="ECO:0000256" key="5">
    <source>
        <dbReference type="ARBA" id="ARBA00022723"/>
    </source>
</evidence>
<evidence type="ECO:0000256" key="6">
    <source>
        <dbReference type="ARBA" id="ARBA00023004"/>
    </source>
</evidence>
<evidence type="ECO:0000259" key="12">
    <source>
        <dbReference type="PROSITE" id="PS51674"/>
    </source>
</evidence>
<keyword evidence="5" id="KW-0479">Metal-binding</keyword>
<dbReference type="GO" id="GO:0045892">
    <property type="term" value="P:negative regulation of DNA-templated transcription"/>
    <property type="evidence" value="ECO:0007669"/>
    <property type="project" value="TreeGrafter"/>
</dbReference>
<evidence type="ECO:0000256" key="8">
    <source>
        <dbReference type="ARBA" id="ARBA00023015"/>
    </source>
</evidence>
<name>A0A918TA38_STRCJ</name>
<dbReference type="Proteomes" id="UP000646244">
    <property type="component" value="Unassembled WGS sequence"/>
</dbReference>